<dbReference type="EMBL" id="CP003360">
    <property type="protein sequence ID" value="AFM25695.1"/>
    <property type="molecule type" value="Genomic_DNA"/>
</dbReference>
<reference evidence="2" key="1">
    <citation type="submission" date="2012-06" db="EMBL/GenBank/DDBJ databases">
        <title>Complete sequence of chromosome of Desulfomonile tiedjei DSM 6799.</title>
        <authorList>
            <person name="Lucas S."/>
            <person name="Copeland A."/>
            <person name="Lapidus A."/>
            <person name="Glavina del Rio T."/>
            <person name="Dalin E."/>
            <person name="Tice H."/>
            <person name="Bruce D."/>
            <person name="Goodwin L."/>
            <person name="Pitluck S."/>
            <person name="Peters L."/>
            <person name="Ovchinnikova G."/>
            <person name="Zeytun A."/>
            <person name="Lu M."/>
            <person name="Kyrpides N."/>
            <person name="Mavromatis K."/>
            <person name="Ivanova N."/>
            <person name="Brettin T."/>
            <person name="Detter J.C."/>
            <person name="Han C."/>
            <person name="Larimer F."/>
            <person name="Land M."/>
            <person name="Hauser L."/>
            <person name="Markowitz V."/>
            <person name="Cheng J.-F."/>
            <person name="Hugenholtz P."/>
            <person name="Woyke T."/>
            <person name="Wu D."/>
            <person name="Spring S."/>
            <person name="Schroeder M."/>
            <person name="Brambilla E."/>
            <person name="Klenk H.-P."/>
            <person name="Eisen J.A."/>
        </authorList>
    </citation>
    <scope>NUCLEOTIDE SEQUENCE [LARGE SCALE GENOMIC DNA]</scope>
    <source>
        <strain evidence="2">ATCC 49306 / DSM 6799 / DCB-1</strain>
    </source>
</reference>
<dbReference type="HOGENOM" id="CLU_882459_0_0_7"/>
<proteinExistence type="predicted"/>
<gene>
    <name evidence="1" type="ordered locus">Desti_3031</name>
</gene>
<accession>I4C804</accession>
<evidence type="ECO:0000313" key="2">
    <source>
        <dbReference type="Proteomes" id="UP000006055"/>
    </source>
</evidence>
<name>I4C804_DESTA</name>
<keyword evidence="2" id="KW-1185">Reference proteome</keyword>
<dbReference type="eggNOG" id="COG2226">
    <property type="taxonomic scope" value="Bacteria"/>
</dbReference>
<evidence type="ECO:0008006" key="3">
    <source>
        <dbReference type="Google" id="ProtNLM"/>
    </source>
</evidence>
<protein>
    <recommendedName>
        <fullName evidence="3">DUF429 domain-containing protein</fullName>
    </recommendedName>
</protein>
<dbReference type="STRING" id="706587.Desti_3031"/>
<sequence>MIKDCRTLKPGPKTFPGLVVHADWSSAPAKRWMTVAELEGSSYLVNTPEPAGDVHTFLPRLLSRAEGAKIVVGFDFPIGLPMAYAEKAGITDFVRALLQFGTGVWSRFYDPAETASDISIYRPFYPARPGGTTHAHLVQGLGVATINDLRRVCERSQPGRNAACPLFWTLGANQVGRAAIIGWRDVLAPAIRDGRDVALWPFQGSLQQLIEDHDCVVAETYPAEACLHVGFTPPGRGWSKRLQEHRKNKATFVLDWLSRRPVRFTTELLNQVVDGFGSTPNGEDRFDSFMGLLSVIEVTAGGRSEGAPDDPVMRQIEGWILGQDGSANTLVW</sequence>
<evidence type="ECO:0000313" key="1">
    <source>
        <dbReference type="EMBL" id="AFM25695.1"/>
    </source>
</evidence>
<dbReference type="KEGG" id="dti:Desti_3031"/>
<dbReference type="AlphaFoldDB" id="I4C804"/>
<dbReference type="Proteomes" id="UP000006055">
    <property type="component" value="Chromosome"/>
</dbReference>
<organism evidence="1 2">
    <name type="scientific">Desulfomonile tiedjei (strain ATCC 49306 / DSM 6799 / DCB-1)</name>
    <dbReference type="NCBI Taxonomy" id="706587"/>
    <lineage>
        <taxon>Bacteria</taxon>
        <taxon>Pseudomonadati</taxon>
        <taxon>Thermodesulfobacteriota</taxon>
        <taxon>Desulfomonilia</taxon>
        <taxon>Desulfomonilales</taxon>
        <taxon>Desulfomonilaceae</taxon>
        <taxon>Desulfomonile</taxon>
    </lineage>
</organism>